<name>A0A3A4BVJ9_9ACTN</name>
<dbReference type="InterPro" id="IPR003488">
    <property type="entry name" value="DprA"/>
</dbReference>
<gene>
    <name evidence="3" type="ORF">D5H75_02235</name>
</gene>
<dbReference type="GO" id="GO:0009294">
    <property type="term" value="P:DNA-mediated transformation"/>
    <property type="evidence" value="ECO:0007669"/>
    <property type="project" value="InterPro"/>
</dbReference>
<dbReference type="RefSeq" id="WP_119924602.1">
    <property type="nucleotide sequence ID" value="NZ_QZEY01000001.1"/>
</dbReference>
<feature type="domain" description="Smf/DprA SLOG" evidence="2">
    <location>
        <begin position="82"/>
        <end position="281"/>
    </location>
</feature>
<dbReference type="AlphaFoldDB" id="A0A3A4BVJ9"/>
<dbReference type="Proteomes" id="UP000265768">
    <property type="component" value="Unassembled WGS sequence"/>
</dbReference>
<dbReference type="PANTHER" id="PTHR43022:SF1">
    <property type="entry name" value="PROTEIN SMF"/>
    <property type="match status" value="1"/>
</dbReference>
<dbReference type="OrthoDB" id="9785707at2"/>
<dbReference type="InterPro" id="IPR057666">
    <property type="entry name" value="DrpA_SLOG"/>
</dbReference>
<proteinExistence type="inferred from homology"/>
<dbReference type="Pfam" id="PF02481">
    <property type="entry name" value="DNA_processg_A"/>
    <property type="match status" value="1"/>
</dbReference>
<sequence>MISAKEQAAVLALAKLTAGSPGPASRLIQASGSALRLMDGDVVGLRKERRAYAADLLSRLGPGDLARAQEALDAGHSAGARLVTVLEPEYPVNLAAVHNLPPFLWVRGELRPREYHAIAIAGQEPRSIPLARRAAIALAHAGITVVAGSACDLDLAVHEAALAAGGRTLSVLDHGIGVPARDEGLAARIAQAGAVVSSCWPGDEVSAETTLRAAVLTSGLAVDVFLVDGQDGSRPAAQGRIALNHGKNLLVPHRLHREQPWLRRLARRGGVSVVADIDELLSQAVNSISVLRILMKR</sequence>
<dbReference type="Gene3D" id="3.40.50.450">
    <property type="match status" value="1"/>
</dbReference>
<comment type="caution">
    <text evidence="3">The sequence shown here is derived from an EMBL/GenBank/DDBJ whole genome shotgun (WGS) entry which is preliminary data.</text>
</comment>
<dbReference type="PANTHER" id="PTHR43022">
    <property type="entry name" value="PROTEIN SMF"/>
    <property type="match status" value="1"/>
</dbReference>
<protein>
    <recommendedName>
        <fullName evidence="2">Smf/DprA SLOG domain-containing protein</fullName>
    </recommendedName>
</protein>
<evidence type="ECO:0000313" key="3">
    <source>
        <dbReference type="EMBL" id="RJL35628.1"/>
    </source>
</evidence>
<evidence type="ECO:0000259" key="2">
    <source>
        <dbReference type="Pfam" id="PF02481"/>
    </source>
</evidence>
<dbReference type="EMBL" id="QZEY01000001">
    <property type="protein sequence ID" value="RJL35628.1"/>
    <property type="molecule type" value="Genomic_DNA"/>
</dbReference>
<dbReference type="SUPFAM" id="SSF102405">
    <property type="entry name" value="MCP/YpsA-like"/>
    <property type="match status" value="1"/>
</dbReference>
<reference evidence="3 4" key="1">
    <citation type="submission" date="2018-09" db="EMBL/GenBank/DDBJ databases">
        <title>YIM 75507 draft genome.</title>
        <authorList>
            <person name="Tang S."/>
            <person name="Feng Y."/>
        </authorList>
    </citation>
    <scope>NUCLEOTIDE SEQUENCE [LARGE SCALE GENOMIC DNA]</scope>
    <source>
        <strain evidence="3 4">YIM 75507</strain>
    </source>
</reference>
<evidence type="ECO:0000313" key="4">
    <source>
        <dbReference type="Proteomes" id="UP000265768"/>
    </source>
</evidence>
<organism evidence="3 4">
    <name type="scientific">Bailinhaonella thermotolerans</name>
    <dbReference type="NCBI Taxonomy" id="1070861"/>
    <lineage>
        <taxon>Bacteria</taxon>
        <taxon>Bacillati</taxon>
        <taxon>Actinomycetota</taxon>
        <taxon>Actinomycetes</taxon>
        <taxon>Streptosporangiales</taxon>
        <taxon>Streptosporangiaceae</taxon>
        <taxon>Bailinhaonella</taxon>
    </lineage>
</organism>
<keyword evidence="4" id="KW-1185">Reference proteome</keyword>
<comment type="similarity">
    <text evidence="1">Belongs to the DprA/Smf family.</text>
</comment>
<accession>A0A3A4BVJ9</accession>
<evidence type="ECO:0000256" key="1">
    <source>
        <dbReference type="ARBA" id="ARBA00006525"/>
    </source>
</evidence>